<feature type="signal peptide" evidence="1">
    <location>
        <begin position="1"/>
        <end position="32"/>
    </location>
</feature>
<reference evidence="2 3" key="1">
    <citation type="submission" date="2019-01" db="EMBL/GenBank/DDBJ databases">
        <title>Sequencing of cultivated peanut Arachis hypogaea provides insights into genome evolution and oil improvement.</title>
        <authorList>
            <person name="Chen X."/>
        </authorList>
    </citation>
    <scope>NUCLEOTIDE SEQUENCE [LARGE SCALE GENOMIC DNA]</scope>
    <source>
        <strain evidence="3">cv. Fuhuasheng</strain>
        <tissue evidence="2">Leaves</tissue>
    </source>
</reference>
<gene>
    <name evidence="2" type="ORF">Ahy_B08g093744</name>
</gene>
<dbReference type="STRING" id="3818.A0A444Y6V1"/>
<protein>
    <recommendedName>
        <fullName evidence="4">Receptor ligand binding region domain-containing protein</fullName>
    </recommendedName>
</protein>
<evidence type="ECO:0000256" key="1">
    <source>
        <dbReference type="SAM" id="SignalP"/>
    </source>
</evidence>
<dbReference type="SUPFAM" id="SSF53822">
    <property type="entry name" value="Periplasmic binding protein-like I"/>
    <property type="match status" value="1"/>
</dbReference>
<evidence type="ECO:0008006" key="4">
    <source>
        <dbReference type="Google" id="ProtNLM"/>
    </source>
</evidence>
<keyword evidence="3" id="KW-1185">Reference proteome</keyword>
<name>A0A444Y6V1_ARAHY</name>
<dbReference type="Gene3D" id="3.40.50.2300">
    <property type="match status" value="1"/>
</dbReference>
<feature type="chain" id="PRO_5019455271" description="Receptor ligand binding region domain-containing protein" evidence="1">
    <location>
        <begin position="33"/>
        <end position="173"/>
    </location>
</feature>
<organism evidence="2 3">
    <name type="scientific">Arachis hypogaea</name>
    <name type="common">Peanut</name>
    <dbReference type="NCBI Taxonomy" id="3818"/>
    <lineage>
        <taxon>Eukaryota</taxon>
        <taxon>Viridiplantae</taxon>
        <taxon>Streptophyta</taxon>
        <taxon>Embryophyta</taxon>
        <taxon>Tracheophyta</taxon>
        <taxon>Spermatophyta</taxon>
        <taxon>Magnoliopsida</taxon>
        <taxon>eudicotyledons</taxon>
        <taxon>Gunneridae</taxon>
        <taxon>Pentapetalae</taxon>
        <taxon>rosids</taxon>
        <taxon>fabids</taxon>
        <taxon>Fabales</taxon>
        <taxon>Fabaceae</taxon>
        <taxon>Papilionoideae</taxon>
        <taxon>50 kb inversion clade</taxon>
        <taxon>dalbergioids sensu lato</taxon>
        <taxon>Dalbergieae</taxon>
        <taxon>Pterocarpus clade</taxon>
        <taxon>Arachis</taxon>
    </lineage>
</organism>
<sequence>MELLSITRHGNMMVLLLLVLWSCRWIPMQVSGRKGTTFADSTVDPKPNVSRIGALFTVNSVIGRTARPAILDAIDDVNANTSILPHTKLELILHDTDCSGFLGIAEVLCQYSKFRPKAKQLDDEEIQSTRPKIKIASFKDLIEFVDKREAEIKEILKHESDKSASLVVNQSNS</sequence>
<dbReference type="InterPro" id="IPR028082">
    <property type="entry name" value="Peripla_BP_I"/>
</dbReference>
<evidence type="ECO:0000313" key="2">
    <source>
        <dbReference type="EMBL" id="RYQ97664.1"/>
    </source>
</evidence>
<accession>A0A444Y6V1</accession>
<keyword evidence="1" id="KW-0732">Signal</keyword>
<evidence type="ECO:0000313" key="3">
    <source>
        <dbReference type="Proteomes" id="UP000289738"/>
    </source>
</evidence>
<dbReference type="EMBL" id="SDMP01000018">
    <property type="protein sequence ID" value="RYQ97664.1"/>
    <property type="molecule type" value="Genomic_DNA"/>
</dbReference>
<dbReference type="AlphaFoldDB" id="A0A444Y6V1"/>
<dbReference type="InterPro" id="IPR018247">
    <property type="entry name" value="EF_Hand_1_Ca_BS"/>
</dbReference>
<dbReference type="PROSITE" id="PS00018">
    <property type="entry name" value="EF_HAND_1"/>
    <property type="match status" value="1"/>
</dbReference>
<proteinExistence type="predicted"/>
<dbReference type="Proteomes" id="UP000289738">
    <property type="component" value="Chromosome B08"/>
</dbReference>
<comment type="caution">
    <text evidence="2">The sequence shown here is derived from an EMBL/GenBank/DDBJ whole genome shotgun (WGS) entry which is preliminary data.</text>
</comment>